<feature type="domain" description="Transketolase-like C-terminal" evidence="10">
    <location>
        <begin position="714"/>
        <end position="844"/>
    </location>
</feature>
<dbReference type="EC" id="1.2.4.1" evidence="2"/>
<dbReference type="SUPFAM" id="SSF52518">
    <property type="entry name" value="Thiamin diphosphate-binding fold (THDP-binding)"/>
    <property type="match status" value="2"/>
</dbReference>
<dbReference type="SUPFAM" id="SSF52922">
    <property type="entry name" value="TK C-terminal domain-like"/>
    <property type="match status" value="1"/>
</dbReference>
<dbReference type="AlphaFoldDB" id="A0A075FLT3"/>
<evidence type="ECO:0000259" key="9">
    <source>
        <dbReference type="Pfam" id="PF17831"/>
    </source>
</evidence>
<dbReference type="Gene3D" id="3.40.50.920">
    <property type="match status" value="1"/>
</dbReference>
<dbReference type="Pfam" id="PF00456">
    <property type="entry name" value="Transketolase_N"/>
    <property type="match status" value="1"/>
</dbReference>
<keyword evidence="5" id="KW-0786">Thiamine pyrophosphate</keyword>
<dbReference type="Pfam" id="PF22613">
    <property type="entry name" value="Transketolase_C_1"/>
    <property type="match status" value="1"/>
</dbReference>
<evidence type="ECO:0000256" key="5">
    <source>
        <dbReference type="ARBA" id="ARBA00023052"/>
    </source>
</evidence>
<protein>
    <recommendedName>
        <fullName evidence="3">Pyruvate dehydrogenase E1 component</fullName>
        <ecNumber evidence="2">1.2.4.1</ecNumber>
    </recommendedName>
</protein>
<feature type="domain" description="Transketolase N-terminal" evidence="8">
    <location>
        <begin position="86"/>
        <end position="299"/>
    </location>
</feature>
<organism evidence="11">
    <name type="scientific">uncultured marine group II/III euryarchaeote AD1000_23_H03</name>
    <dbReference type="NCBI Taxonomy" id="1457740"/>
    <lineage>
        <taxon>Archaea</taxon>
        <taxon>Methanobacteriati</taxon>
        <taxon>Methanobacteriota</taxon>
        <taxon>environmental samples</taxon>
    </lineage>
</organism>
<evidence type="ECO:0000256" key="1">
    <source>
        <dbReference type="ARBA" id="ARBA00001964"/>
    </source>
</evidence>
<dbReference type="InterPro" id="IPR005474">
    <property type="entry name" value="Transketolase_N"/>
</dbReference>
<name>A0A075FLT3_9EURY</name>
<evidence type="ECO:0000313" key="11">
    <source>
        <dbReference type="EMBL" id="AIE92485.1"/>
    </source>
</evidence>
<dbReference type="GO" id="GO:0044272">
    <property type="term" value="P:sulfur compound biosynthetic process"/>
    <property type="evidence" value="ECO:0007669"/>
    <property type="project" value="UniProtKB-ARBA"/>
</dbReference>
<dbReference type="GO" id="GO:0004739">
    <property type="term" value="F:pyruvate dehydrogenase (acetyl-transferring) activity"/>
    <property type="evidence" value="ECO:0007669"/>
    <property type="project" value="UniProtKB-EC"/>
</dbReference>
<evidence type="ECO:0000259" key="8">
    <source>
        <dbReference type="Pfam" id="PF00456"/>
    </source>
</evidence>
<evidence type="ECO:0000256" key="2">
    <source>
        <dbReference type="ARBA" id="ARBA00012281"/>
    </source>
</evidence>
<dbReference type="InterPro" id="IPR004660">
    <property type="entry name" value="PDH_E1"/>
</dbReference>
<keyword evidence="4 11" id="KW-0560">Oxidoreductase</keyword>
<dbReference type="FunFam" id="3.40.50.970:FF:000011">
    <property type="entry name" value="Pyruvate dehydrogenase E1 component"/>
    <property type="match status" value="1"/>
</dbReference>
<dbReference type="NCBIfam" id="TIGR00759">
    <property type="entry name" value="aceE"/>
    <property type="match status" value="1"/>
</dbReference>
<gene>
    <name evidence="11" type="primary">aceE</name>
</gene>
<feature type="domain" description="Pyruvate dehydrogenase E1 component middle" evidence="9">
    <location>
        <begin position="486"/>
        <end position="701"/>
    </location>
</feature>
<sequence>MKKGYRQQLPDRDPQETEEWIDSIASIIDIKGQERARYLLQTLIREARDRDIAIPLLTNSPYVNTIPPESEPDYPGDEVIERKIRRIIRWNAAMMVSKANQNFSGIGGHISTYASAASLYEVGFHHFFKGKDKGIGDFIYFQGHASPGIYSRAYLEDRLTEDQLDHFRREAFGKGLSSYPHPRLMPDFWEFPTVSMGLGPTNAIYHARFLRYLREREIIDTSESRVWAFVGDGECDEPETLHALHLAHREKLDNLTFVINCNLQRLDGPVRGNGKIIQELEAIFRGSGWNVIKVLWGRDWDPLLQKDEMGYLLRKMESTVDGDYQTLAASSGDYIREKFFGPEPELARLVEDLDDKGLTKLRRGGHDSLKLYSAYKEAVNHTGQPTVILAKTVKGWALGKGFQARNMTHQKKNLEKSDWQYFRDLLEIPFTDSELDDMPYYKPSADSEEIRYLMERRKELGGSIPKRRATYSGFHMPNNEAFTEFDKGTPEGQEVSTTMAFVRLLRNLIKDEKIGNLIVPIVPDEARTFGMEALFTEFKIYNAQGQIYTPVDSELLLSYKESESGQILEEGISEAGAMSSFTAAGTAYANVGKPTIPFYIYYSMFGFQRVGDQIWCAADSRARGFLLGATAGRTTLNGEGLQHQDGHSLLTATTVPNCIAYDPAFAYEIGIIVREGLRRMYENNEDLFYYMTLYNENYPMPPIPKNCEKGIIKGIYKFKSVKDANIRLVGSGSIMQQILKASKILEGFGLKSEIWSATSFGGLRRDALGCERWNLLNPMKKPKVPYVTTALGKNEMITVVATDHMKAVPDMIEQWVPGKYVSLGTDGFGRSDTRENLRKFFEMDAEYIAAAVISTLLSEGKISQAKADKALKTLDINPDAKDPSKD</sequence>
<dbReference type="EMBL" id="KF900367">
    <property type="protein sequence ID" value="AIE92485.1"/>
    <property type="molecule type" value="Genomic_DNA"/>
</dbReference>
<evidence type="ECO:0000256" key="4">
    <source>
        <dbReference type="ARBA" id="ARBA00023002"/>
    </source>
</evidence>
<dbReference type="InterPro" id="IPR041621">
    <property type="entry name" value="PDH_E1_M"/>
</dbReference>
<reference evidence="11" key="1">
    <citation type="journal article" date="2014" name="Genome Biol. Evol.">
        <title>Pangenome evidence for extensive interdomain horizontal transfer affecting lineage core and shell genes in uncultured planktonic thaumarchaeota and euryarchaeota.</title>
        <authorList>
            <person name="Deschamps P."/>
            <person name="Zivanovic Y."/>
            <person name="Moreira D."/>
            <person name="Rodriguez-Valera F."/>
            <person name="Lopez-Garcia P."/>
        </authorList>
    </citation>
    <scope>NUCLEOTIDE SEQUENCE</scope>
</reference>
<dbReference type="PIRSF" id="PIRSF000156">
    <property type="entry name" value="Pyruvate_dh_E1"/>
    <property type="match status" value="1"/>
</dbReference>
<dbReference type="CDD" id="cd02017">
    <property type="entry name" value="TPP_E1_EcPDC_like"/>
    <property type="match status" value="1"/>
</dbReference>
<keyword evidence="6" id="KW-0670">Pyruvate</keyword>
<dbReference type="Gene3D" id="3.40.50.970">
    <property type="match status" value="2"/>
</dbReference>
<evidence type="ECO:0000256" key="3">
    <source>
        <dbReference type="ARBA" id="ARBA00017172"/>
    </source>
</evidence>
<dbReference type="GO" id="GO:0006082">
    <property type="term" value="P:organic acid metabolic process"/>
    <property type="evidence" value="ECO:0007669"/>
    <property type="project" value="UniProtKB-ARBA"/>
</dbReference>
<evidence type="ECO:0000256" key="7">
    <source>
        <dbReference type="ARBA" id="ARBA00051231"/>
    </source>
</evidence>
<dbReference type="InterPro" id="IPR051157">
    <property type="entry name" value="PDH/Transketolase"/>
</dbReference>
<dbReference type="PANTHER" id="PTHR43825">
    <property type="entry name" value="PYRUVATE DEHYDROGENASE E1 COMPONENT"/>
    <property type="match status" value="1"/>
</dbReference>
<proteinExistence type="predicted"/>
<dbReference type="InterPro" id="IPR029061">
    <property type="entry name" value="THDP-binding"/>
</dbReference>
<dbReference type="PANTHER" id="PTHR43825:SF3">
    <property type="entry name" value="PYRUVATE DEHYDROGENASE E1 COMPONENT"/>
    <property type="match status" value="1"/>
</dbReference>
<comment type="catalytic activity">
    <reaction evidence="7">
        <text>N(6)-[(R)-lipoyl]-L-lysyl-[protein] + pyruvate + H(+) = N(6)-[(R)-S(8)-acetyldihydrolipoyl]-L-lysyl-[protein] + CO2</text>
        <dbReference type="Rhea" id="RHEA:19189"/>
        <dbReference type="Rhea" id="RHEA-COMP:10474"/>
        <dbReference type="Rhea" id="RHEA-COMP:10478"/>
        <dbReference type="ChEBI" id="CHEBI:15361"/>
        <dbReference type="ChEBI" id="CHEBI:15378"/>
        <dbReference type="ChEBI" id="CHEBI:16526"/>
        <dbReference type="ChEBI" id="CHEBI:83099"/>
        <dbReference type="ChEBI" id="CHEBI:83111"/>
        <dbReference type="EC" id="1.2.4.1"/>
    </reaction>
</comment>
<accession>A0A075FLT3</accession>
<dbReference type="Pfam" id="PF17831">
    <property type="entry name" value="PDH_E1_M"/>
    <property type="match status" value="1"/>
</dbReference>
<evidence type="ECO:0000259" key="10">
    <source>
        <dbReference type="Pfam" id="PF22613"/>
    </source>
</evidence>
<dbReference type="InterPro" id="IPR055152">
    <property type="entry name" value="Transketolase-like_C_2"/>
</dbReference>
<dbReference type="InterPro" id="IPR009014">
    <property type="entry name" value="Transketo_C/PFOR_II"/>
</dbReference>
<comment type="cofactor">
    <cofactor evidence="1">
        <name>thiamine diphosphate</name>
        <dbReference type="ChEBI" id="CHEBI:58937"/>
    </cofactor>
</comment>
<dbReference type="InterPro" id="IPR035807">
    <property type="entry name" value="PDC_E1_N"/>
</dbReference>
<evidence type="ECO:0000256" key="6">
    <source>
        <dbReference type="ARBA" id="ARBA00023317"/>
    </source>
</evidence>